<reference evidence="4" key="1">
    <citation type="submission" date="2015-07" db="EMBL/GenBank/DDBJ databases">
        <title>Nocardia seriolae U-1 whole genome shotgun sequence.</title>
        <authorList>
            <person name="Imajoh M."/>
            <person name="Fukumoto Y."/>
            <person name="Sukeda M."/>
            <person name="Yamane J."/>
            <person name="Yamasaki K."/>
            <person name="Shimizu M."/>
            <person name="Ohnishi K."/>
            <person name="Oshima S."/>
        </authorList>
    </citation>
    <scope>NUCLEOTIDE SEQUENCE [LARGE SCALE GENOMIC DNA]</scope>
    <source>
        <strain evidence="4">U-1</strain>
    </source>
</reference>
<feature type="region of interest" description="Disordered" evidence="1">
    <location>
        <begin position="242"/>
        <end position="279"/>
    </location>
</feature>
<name>A0ABC9YWQ9_9NOCA</name>
<organism evidence="3 4">
    <name type="scientific">Nocardia seriolae</name>
    <dbReference type="NCBI Taxonomy" id="37332"/>
    <lineage>
        <taxon>Bacteria</taxon>
        <taxon>Bacillati</taxon>
        <taxon>Actinomycetota</taxon>
        <taxon>Actinomycetes</taxon>
        <taxon>Mycobacteriales</taxon>
        <taxon>Nocardiaceae</taxon>
        <taxon>Nocardia</taxon>
    </lineage>
</organism>
<accession>A0ABC9YWQ9</accession>
<evidence type="ECO:0000313" key="3">
    <source>
        <dbReference type="EMBL" id="GAP29959.1"/>
    </source>
</evidence>
<evidence type="ECO:0000256" key="1">
    <source>
        <dbReference type="SAM" id="MobiDB-lite"/>
    </source>
</evidence>
<sequence length="397" mass="41858">MRAALDPSASVAAHRDRCRPGSIRCLRHAGSPAHFRRGKKHMTSSEPGPGGPQDPQKAQETAQWWATPPTGTDPGQPLQGADPTMLNYAAGGGTYTPPAQPIPPSQSGGGYPQQPPVTGGGYQQPVPPMQSGGFPQQQYAQPQYAAPQQFTPPPPVPPGAPGYGYAPQPPRSGGNKNGWIIGGVIGLVVIVGAIIGVVALSGRDSSPLGGDKKKNAGKYTMDGVTNGCTVIDTSVLSKWAANSKGTPEHSETKPTDYSGGRFECRAGNEETSKTDKYSSSTNTADLTLDVAFLSGSSSAYNRPEYDLWKTSDTGTTGSGRTSGDVSGIGEAGYWTSKVDDYTYFTSTDYTCAVKDDNASVKVEFRLTMYKGKDVSKDDLATACKEQVRKALQNIKKK</sequence>
<feature type="compositionally biased region" description="Basic and acidic residues" evidence="1">
    <location>
        <begin position="262"/>
        <end position="276"/>
    </location>
</feature>
<keyword evidence="2" id="KW-0472">Membrane</keyword>
<evidence type="ECO:0000313" key="4">
    <source>
        <dbReference type="Proteomes" id="UP000037179"/>
    </source>
</evidence>
<comment type="caution">
    <text evidence="3">The sequence shown here is derived from an EMBL/GenBank/DDBJ whole genome shotgun (WGS) entry which is preliminary data.</text>
</comment>
<keyword evidence="2" id="KW-0812">Transmembrane</keyword>
<feature type="region of interest" description="Disordered" evidence="1">
    <location>
        <begin position="23"/>
        <end position="170"/>
    </location>
</feature>
<protein>
    <recommendedName>
        <fullName evidence="5">DUF3558 domain-containing protein</fullName>
    </recommendedName>
</protein>
<gene>
    <name evidence="3" type="ORF">NSK11_contig00069-0005</name>
</gene>
<feature type="compositionally biased region" description="Low complexity" evidence="1">
    <location>
        <begin position="132"/>
        <end position="149"/>
    </location>
</feature>
<evidence type="ECO:0008006" key="5">
    <source>
        <dbReference type="Google" id="ProtNLM"/>
    </source>
</evidence>
<feature type="compositionally biased region" description="Pro residues" evidence="1">
    <location>
        <begin position="150"/>
        <end position="160"/>
    </location>
</feature>
<evidence type="ECO:0000256" key="2">
    <source>
        <dbReference type="SAM" id="Phobius"/>
    </source>
</evidence>
<dbReference type="Proteomes" id="UP000037179">
    <property type="component" value="Unassembled WGS sequence"/>
</dbReference>
<feature type="transmembrane region" description="Helical" evidence="2">
    <location>
        <begin position="179"/>
        <end position="200"/>
    </location>
</feature>
<reference evidence="3 4" key="2">
    <citation type="journal article" date="2016" name="Genome Announc.">
        <title>Draft Genome Sequence of Erythromycin- and Oxytetracycline-Sensitive Nocardia seriolae Strain U-1 (NBRC 110359).</title>
        <authorList>
            <person name="Imajoh M."/>
            <person name="Sukeda M."/>
            <person name="Shimizu M."/>
            <person name="Yamane J."/>
            <person name="Ohnishi K."/>
            <person name="Oshima S."/>
        </authorList>
    </citation>
    <scope>NUCLEOTIDE SEQUENCE [LARGE SCALE GENOMIC DNA]</scope>
    <source>
        <strain evidence="3 4">U-1</strain>
    </source>
</reference>
<dbReference type="AlphaFoldDB" id="A0ABC9YWQ9"/>
<dbReference type="EMBL" id="BBYQ01000069">
    <property type="protein sequence ID" value="GAP29959.1"/>
    <property type="molecule type" value="Genomic_DNA"/>
</dbReference>
<feature type="region of interest" description="Disordered" evidence="1">
    <location>
        <begin position="202"/>
        <end position="221"/>
    </location>
</feature>
<proteinExistence type="predicted"/>
<keyword evidence="2" id="KW-1133">Transmembrane helix</keyword>
<keyword evidence="4" id="KW-1185">Reference proteome</keyword>